<dbReference type="AlphaFoldDB" id="A0A0N1I841"/>
<dbReference type="Proteomes" id="UP000038009">
    <property type="component" value="Unassembled WGS sequence"/>
</dbReference>
<feature type="coiled-coil region" evidence="1">
    <location>
        <begin position="686"/>
        <end position="741"/>
    </location>
</feature>
<feature type="region of interest" description="Disordered" evidence="2">
    <location>
        <begin position="1"/>
        <end position="32"/>
    </location>
</feature>
<dbReference type="OrthoDB" id="273514at2759"/>
<dbReference type="VEuPathDB" id="TriTrypDB:Lsey_0076_0100"/>
<reference evidence="3 4" key="1">
    <citation type="journal article" date="2015" name="PLoS Pathog.">
        <title>Leptomonas seymouri: Adaptations to the Dixenous Life Cycle Analyzed by Genome Sequencing, Transcriptome Profiling and Co-infection with Leishmania donovani.</title>
        <authorList>
            <person name="Kraeva N."/>
            <person name="Butenko A."/>
            <person name="Hlavacova J."/>
            <person name="Kostygov A."/>
            <person name="Myskova J."/>
            <person name="Grybchuk D."/>
            <person name="Lestinova T."/>
            <person name="Votypka J."/>
            <person name="Volf P."/>
            <person name="Opperdoes F."/>
            <person name="Flegontov P."/>
            <person name="Lukes J."/>
            <person name="Yurchenko V."/>
        </authorList>
    </citation>
    <scope>NUCLEOTIDE SEQUENCE [LARGE SCALE GENOMIC DNA]</scope>
    <source>
        <strain evidence="3 4">ATCC 30220</strain>
    </source>
</reference>
<organism evidence="3 4">
    <name type="scientific">Leptomonas seymouri</name>
    <dbReference type="NCBI Taxonomy" id="5684"/>
    <lineage>
        <taxon>Eukaryota</taxon>
        <taxon>Discoba</taxon>
        <taxon>Euglenozoa</taxon>
        <taxon>Kinetoplastea</taxon>
        <taxon>Metakinetoplastina</taxon>
        <taxon>Trypanosomatida</taxon>
        <taxon>Trypanosomatidae</taxon>
        <taxon>Leishmaniinae</taxon>
        <taxon>Leptomonas</taxon>
    </lineage>
</organism>
<accession>A0A0N1I841</accession>
<feature type="region of interest" description="Disordered" evidence="2">
    <location>
        <begin position="81"/>
        <end position="101"/>
    </location>
</feature>
<dbReference type="EMBL" id="LJSK01000076">
    <property type="protein sequence ID" value="KPI87714.1"/>
    <property type="molecule type" value="Genomic_DNA"/>
</dbReference>
<feature type="coiled-coil region" evidence="1">
    <location>
        <begin position="309"/>
        <end position="336"/>
    </location>
</feature>
<keyword evidence="4" id="KW-1185">Reference proteome</keyword>
<evidence type="ECO:0000256" key="2">
    <source>
        <dbReference type="SAM" id="MobiDB-lite"/>
    </source>
</evidence>
<proteinExistence type="predicted"/>
<evidence type="ECO:0000256" key="1">
    <source>
        <dbReference type="SAM" id="Coils"/>
    </source>
</evidence>
<gene>
    <name evidence="3" type="ORF">ABL78_3187</name>
</gene>
<sequence>MSFFSNPLAEEDEVVPPDYPLEQYDERKREDDFNELLVRSTKLEAAQHSSGDAAGIAHPDLLQCLQQNQEIRTALEERWNDMSHHDKKSGRSLPSSSSHAPLLLPSHHAASILNRALDAGIARLQAQAAQHENGNGYLNRAVERAAHISVDNEPSLVTSPTASAYTVLRIATVASSAHPSTVQTSSATTELPALEMEEVIDAVQALETQLPCMSAEEAALATAAVQHLFYGLRSWASLAQRHARLRQSVAAKTLEQKEALLAAQTVARWTAARQLIGKQQAEQRAASTKDTASSDSSATPAAPPLSFDLALAESLSKELNAENRRLEAVLARLLSRQQGAPHTSLAGSALVQYVSLIDHARALEQEVERLGCSVLYLRAALADPASVNLHELTCTPPPPLTSATEEGMLTSAVRETVWASRLTHLNALELSLRSPPAERAGHYSAANSADEILLHGLTKLLELYDACLHAVALLSTYFEKQSANAAFLVHAMRGGGPLEDTTVERILDVPLPDAASVRQAVEDVAATSAEVKRDLAEAVQKSAAACVATRARWESVRSLLAHLLRETLSASAPLSDVGGGNDGKELAALLAAYEGNDTPSLTAEAPVAGYVRAEPSWEAALQEEVGAFKEEKAEQRKQAREYWLNQQTESRKKLTWLMKQPNAPLLVQLCDAEKEKGALTQQLKLASSASANAAELQHTLDNLQRQVTEETIHNVKLQEELDELQTRKRALESERASLIESLS</sequence>
<feature type="compositionally biased region" description="Low complexity" evidence="2">
    <location>
        <begin position="285"/>
        <end position="301"/>
    </location>
</feature>
<comment type="caution">
    <text evidence="3">The sequence shown here is derived from an EMBL/GenBank/DDBJ whole genome shotgun (WGS) entry which is preliminary data.</text>
</comment>
<feature type="region of interest" description="Disordered" evidence="2">
    <location>
        <begin position="280"/>
        <end position="301"/>
    </location>
</feature>
<name>A0A0N1I841_LEPSE</name>
<evidence type="ECO:0000313" key="3">
    <source>
        <dbReference type="EMBL" id="KPI87714.1"/>
    </source>
</evidence>
<keyword evidence="1" id="KW-0175">Coiled coil</keyword>
<evidence type="ECO:0000313" key="4">
    <source>
        <dbReference type="Proteomes" id="UP000038009"/>
    </source>
</evidence>
<feature type="compositionally biased region" description="Low complexity" evidence="2">
    <location>
        <begin position="92"/>
        <end position="101"/>
    </location>
</feature>
<protein>
    <submittedName>
        <fullName evidence="3">Uncharacterized protein</fullName>
    </submittedName>
</protein>
<dbReference type="OMA" id="CCADMRG"/>